<dbReference type="GO" id="GO:0004725">
    <property type="term" value="F:protein tyrosine phosphatase activity"/>
    <property type="evidence" value="ECO:0007669"/>
    <property type="project" value="UniProtKB-EC"/>
</dbReference>
<keyword evidence="5" id="KW-1003">Cell membrane</keyword>
<organism evidence="18 19">
    <name type="scientific">Laodelphax striatellus</name>
    <name type="common">Small brown planthopper</name>
    <name type="synonym">Delphax striatella</name>
    <dbReference type="NCBI Taxonomy" id="195883"/>
    <lineage>
        <taxon>Eukaryota</taxon>
        <taxon>Metazoa</taxon>
        <taxon>Ecdysozoa</taxon>
        <taxon>Arthropoda</taxon>
        <taxon>Hexapoda</taxon>
        <taxon>Insecta</taxon>
        <taxon>Pterygota</taxon>
        <taxon>Neoptera</taxon>
        <taxon>Paraneoptera</taxon>
        <taxon>Hemiptera</taxon>
        <taxon>Auchenorrhyncha</taxon>
        <taxon>Fulgoroidea</taxon>
        <taxon>Delphacidae</taxon>
        <taxon>Criomorphinae</taxon>
        <taxon>Laodelphax</taxon>
    </lineage>
</organism>
<evidence type="ECO:0000259" key="16">
    <source>
        <dbReference type="PROSITE" id="PS50054"/>
    </source>
</evidence>
<comment type="catalytic activity">
    <reaction evidence="12">
        <text>O-phospho-L-threonyl-[protein] + H2O = L-threonyl-[protein] + phosphate</text>
        <dbReference type="Rhea" id="RHEA:47004"/>
        <dbReference type="Rhea" id="RHEA-COMP:11060"/>
        <dbReference type="Rhea" id="RHEA-COMP:11605"/>
        <dbReference type="ChEBI" id="CHEBI:15377"/>
        <dbReference type="ChEBI" id="CHEBI:30013"/>
        <dbReference type="ChEBI" id="CHEBI:43474"/>
        <dbReference type="ChEBI" id="CHEBI:61977"/>
        <dbReference type="EC" id="3.1.3.16"/>
    </reaction>
</comment>
<gene>
    <name evidence="18" type="ORF">LSTR_LSTR005830</name>
</gene>
<dbReference type="SMR" id="A0A482WR52"/>
<dbReference type="InterPro" id="IPR000387">
    <property type="entry name" value="Tyr_Pase_dom"/>
</dbReference>
<dbReference type="STRING" id="195883.A0A482WR52"/>
<dbReference type="GO" id="GO:0004722">
    <property type="term" value="F:protein serine/threonine phosphatase activity"/>
    <property type="evidence" value="ECO:0007669"/>
    <property type="project" value="UniProtKB-EC"/>
</dbReference>
<keyword evidence="10" id="KW-0449">Lipoprotein</keyword>
<dbReference type="GO" id="GO:0005886">
    <property type="term" value="C:plasma membrane"/>
    <property type="evidence" value="ECO:0007669"/>
    <property type="project" value="UniProtKB-SubCell"/>
</dbReference>
<sequence>MKLSGMKVMRKEFKYWSPSLVLPGLYVGNYRDSKDASQLDRHNITHIVAIHDAARKLHSDKHYLCVMASDTPDQNLTQYFPLCNDFIHAARLRGGNVLIHCLAGMSRSVTVAVAYIMSVTSLNWKEALKVVRVGRSVANPNFGFQRQLQEFEVSRLMEERRRLKERFPSLALLANDEEQCQVLLSSYQGLLLSKDICEGKCAMGEVCPAGLCRSPSKRVSRRKSSSTPPQSPRLLPPTPVSGSQSRSTTNLSSLEGGGGGLGGGRRARSGPAGLGSMAGGSLPPSRSASRHDMDMAGLQAGPSHQAISNTRSHLHRVISAPPSPLASPHLWPRRTPES</sequence>
<dbReference type="InterPro" id="IPR000340">
    <property type="entry name" value="Dual-sp_phosphatase_cat-dom"/>
</dbReference>
<comment type="caution">
    <text evidence="18">The sequence shown here is derived from an EMBL/GenBank/DDBJ whole genome shotgun (WGS) entry which is preliminary data.</text>
</comment>
<evidence type="ECO:0000313" key="19">
    <source>
        <dbReference type="Proteomes" id="UP000291343"/>
    </source>
</evidence>
<evidence type="ECO:0000256" key="5">
    <source>
        <dbReference type="ARBA" id="ARBA00022475"/>
    </source>
</evidence>
<keyword evidence="6" id="KW-0519">Myristate</keyword>
<feature type="compositionally biased region" description="Gly residues" evidence="15">
    <location>
        <begin position="255"/>
        <end position="264"/>
    </location>
</feature>
<dbReference type="GO" id="GO:0005829">
    <property type="term" value="C:cytosol"/>
    <property type="evidence" value="ECO:0007669"/>
    <property type="project" value="TreeGrafter"/>
</dbReference>
<comment type="catalytic activity">
    <reaction evidence="11">
        <text>O-phospho-L-seryl-[protein] + H2O = L-seryl-[protein] + phosphate</text>
        <dbReference type="Rhea" id="RHEA:20629"/>
        <dbReference type="Rhea" id="RHEA-COMP:9863"/>
        <dbReference type="Rhea" id="RHEA-COMP:11604"/>
        <dbReference type="ChEBI" id="CHEBI:15377"/>
        <dbReference type="ChEBI" id="CHEBI:29999"/>
        <dbReference type="ChEBI" id="CHEBI:43474"/>
        <dbReference type="ChEBI" id="CHEBI:83421"/>
        <dbReference type="EC" id="3.1.3.16"/>
    </reaction>
</comment>
<evidence type="ECO:0000256" key="15">
    <source>
        <dbReference type="SAM" id="MobiDB-lite"/>
    </source>
</evidence>
<feature type="compositionally biased region" description="Polar residues" evidence="15">
    <location>
        <begin position="240"/>
        <end position="250"/>
    </location>
</feature>
<proteinExistence type="inferred from homology"/>
<evidence type="ECO:0000259" key="17">
    <source>
        <dbReference type="PROSITE" id="PS50056"/>
    </source>
</evidence>
<evidence type="ECO:0000313" key="18">
    <source>
        <dbReference type="EMBL" id="RZF36014.1"/>
    </source>
</evidence>
<evidence type="ECO:0000256" key="11">
    <source>
        <dbReference type="ARBA" id="ARBA00047761"/>
    </source>
</evidence>
<dbReference type="PANTHER" id="PTHR45948">
    <property type="entry name" value="DUAL SPECIFICITY PROTEIN PHOSPHATASE DDB_G0269404-RELATED"/>
    <property type="match status" value="1"/>
</dbReference>
<dbReference type="AlphaFoldDB" id="A0A482WR52"/>
<evidence type="ECO:0000256" key="6">
    <source>
        <dbReference type="ARBA" id="ARBA00022707"/>
    </source>
</evidence>
<dbReference type="InterPro" id="IPR020422">
    <property type="entry name" value="TYR_PHOSPHATASE_DUAL_dom"/>
</dbReference>
<comment type="catalytic activity">
    <reaction evidence="13">
        <text>O-phospho-L-tyrosyl-[protein] + H2O = L-tyrosyl-[protein] + phosphate</text>
        <dbReference type="Rhea" id="RHEA:10684"/>
        <dbReference type="Rhea" id="RHEA-COMP:10136"/>
        <dbReference type="Rhea" id="RHEA-COMP:20101"/>
        <dbReference type="ChEBI" id="CHEBI:15377"/>
        <dbReference type="ChEBI" id="CHEBI:43474"/>
        <dbReference type="ChEBI" id="CHEBI:46858"/>
        <dbReference type="ChEBI" id="CHEBI:61978"/>
        <dbReference type="EC" id="3.1.3.48"/>
    </reaction>
</comment>
<dbReference type="InParanoid" id="A0A482WR52"/>
<dbReference type="PRINTS" id="PR01908">
    <property type="entry name" value="ADSPHPHTASE"/>
</dbReference>
<dbReference type="SMART" id="SM00195">
    <property type="entry name" value="DSPc"/>
    <property type="match status" value="1"/>
</dbReference>
<evidence type="ECO:0000256" key="12">
    <source>
        <dbReference type="ARBA" id="ARBA00048336"/>
    </source>
</evidence>
<keyword evidence="8" id="KW-0904">Protein phosphatase</keyword>
<reference evidence="18 19" key="1">
    <citation type="journal article" date="2017" name="Gigascience">
        <title>Genome sequence of the small brown planthopper, Laodelphax striatellus.</title>
        <authorList>
            <person name="Zhu J."/>
            <person name="Jiang F."/>
            <person name="Wang X."/>
            <person name="Yang P."/>
            <person name="Bao Y."/>
            <person name="Zhao W."/>
            <person name="Wang W."/>
            <person name="Lu H."/>
            <person name="Wang Q."/>
            <person name="Cui N."/>
            <person name="Li J."/>
            <person name="Chen X."/>
            <person name="Luo L."/>
            <person name="Yu J."/>
            <person name="Kang L."/>
            <person name="Cui F."/>
        </authorList>
    </citation>
    <scope>NUCLEOTIDE SEQUENCE [LARGE SCALE GENOMIC DNA]</scope>
    <source>
        <strain evidence="18">Lst14</strain>
    </source>
</reference>
<dbReference type="PROSITE" id="PS50054">
    <property type="entry name" value="TYR_PHOSPHATASE_DUAL"/>
    <property type="match status" value="1"/>
</dbReference>
<dbReference type="SUPFAM" id="SSF52799">
    <property type="entry name" value="(Phosphotyrosine protein) phosphatases II"/>
    <property type="match status" value="1"/>
</dbReference>
<dbReference type="EC" id="3.1.3.16" evidence="4"/>
<keyword evidence="19" id="KW-1185">Reference proteome</keyword>
<feature type="compositionally biased region" description="Pro residues" evidence="15">
    <location>
        <begin position="229"/>
        <end position="239"/>
    </location>
</feature>
<evidence type="ECO:0000256" key="14">
    <source>
        <dbReference type="ARBA" id="ARBA00068799"/>
    </source>
</evidence>
<evidence type="ECO:0000256" key="4">
    <source>
        <dbReference type="ARBA" id="ARBA00013081"/>
    </source>
</evidence>
<evidence type="ECO:0000256" key="1">
    <source>
        <dbReference type="ARBA" id="ARBA00004342"/>
    </source>
</evidence>
<dbReference type="CDD" id="cd14519">
    <property type="entry name" value="DSP_DUSP22_15"/>
    <property type="match status" value="1"/>
</dbReference>
<evidence type="ECO:0000256" key="10">
    <source>
        <dbReference type="ARBA" id="ARBA00023288"/>
    </source>
</evidence>
<dbReference type="EMBL" id="QKKF02027168">
    <property type="protein sequence ID" value="RZF36014.1"/>
    <property type="molecule type" value="Genomic_DNA"/>
</dbReference>
<comment type="similarity">
    <text evidence="2">Belongs to the protein-tyrosine phosphatase family. Non-receptor class dual specificity subfamily.</text>
</comment>
<evidence type="ECO:0000256" key="13">
    <source>
        <dbReference type="ARBA" id="ARBA00051722"/>
    </source>
</evidence>
<protein>
    <recommendedName>
        <fullName evidence="14">Dual specificity protein phosphatase 15</fullName>
        <ecNumber evidence="4">3.1.3.16</ecNumber>
        <ecNumber evidence="3">3.1.3.48</ecNumber>
    </recommendedName>
</protein>
<dbReference type="InterPro" id="IPR029021">
    <property type="entry name" value="Prot-tyrosine_phosphatase-like"/>
</dbReference>
<dbReference type="PROSITE" id="PS50056">
    <property type="entry name" value="TYR_PHOSPHATASE_2"/>
    <property type="match status" value="1"/>
</dbReference>
<dbReference type="Proteomes" id="UP000291343">
    <property type="component" value="Unassembled WGS sequence"/>
</dbReference>
<keyword evidence="7" id="KW-0378">Hydrolase</keyword>
<feature type="compositionally biased region" description="Basic residues" evidence="15">
    <location>
        <begin position="215"/>
        <end position="224"/>
    </location>
</feature>
<accession>A0A482WR52</accession>
<keyword evidence="9" id="KW-0472">Membrane</keyword>
<comment type="subcellular location">
    <subcellularLocation>
        <location evidence="1">Cell membrane</location>
        <topology evidence="1">Lipid-anchor</topology>
        <orientation evidence="1">Cytoplasmic side</orientation>
    </subcellularLocation>
</comment>
<dbReference type="OrthoDB" id="9979246at2759"/>
<dbReference type="Pfam" id="PF00782">
    <property type="entry name" value="DSPc"/>
    <property type="match status" value="1"/>
</dbReference>
<feature type="domain" description="Tyrosine specific protein phosphatases" evidence="17">
    <location>
        <begin position="77"/>
        <end position="135"/>
    </location>
</feature>
<evidence type="ECO:0000256" key="9">
    <source>
        <dbReference type="ARBA" id="ARBA00023136"/>
    </source>
</evidence>
<dbReference type="GO" id="GO:0007165">
    <property type="term" value="P:signal transduction"/>
    <property type="evidence" value="ECO:0007669"/>
    <property type="project" value="TreeGrafter"/>
</dbReference>
<dbReference type="Gene3D" id="3.90.190.10">
    <property type="entry name" value="Protein tyrosine phosphatase superfamily"/>
    <property type="match status" value="1"/>
</dbReference>
<feature type="domain" description="Tyrosine-protein phosphatase" evidence="16">
    <location>
        <begin position="17"/>
        <end position="157"/>
    </location>
</feature>
<feature type="region of interest" description="Disordered" evidence="15">
    <location>
        <begin position="213"/>
        <end position="338"/>
    </location>
</feature>
<dbReference type="FunFam" id="3.90.190.10:FF:000052">
    <property type="entry name" value="Dual specificity phosphatase 15"/>
    <property type="match status" value="1"/>
</dbReference>
<evidence type="ECO:0000256" key="7">
    <source>
        <dbReference type="ARBA" id="ARBA00022801"/>
    </source>
</evidence>
<evidence type="ECO:0000256" key="8">
    <source>
        <dbReference type="ARBA" id="ARBA00022912"/>
    </source>
</evidence>
<name>A0A482WR52_LAOST</name>
<dbReference type="EC" id="3.1.3.48" evidence="3"/>
<evidence type="ECO:0000256" key="2">
    <source>
        <dbReference type="ARBA" id="ARBA00008601"/>
    </source>
</evidence>
<dbReference type="PANTHER" id="PTHR45948:SF2">
    <property type="entry name" value="DUAL SPECIFICITY PROTEIN PHOSPHATASE"/>
    <property type="match status" value="1"/>
</dbReference>
<evidence type="ECO:0000256" key="3">
    <source>
        <dbReference type="ARBA" id="ARBA00013064"/>
    </source>
</evidence>